<reference evidence="2 3" key="1">
    <citation type="submission" date="2020-02" db="EMBL/GenBank/DDBJ databases">
        <title>Paenibacillus sp. nov., isolated from rhizosphere soil of tomato.</title>
        <authorList>
            <person name="Weon H.-Y."/>
            <person name="Lee S.A."/>
        </authorList>
    </citation>
    <scope>NUCLEOTIDE SEQUENCE [LARGE SCALE GENOMIC DNA]</scope>
    <source>
        <strain evidence="2 3">14171R-81</strain>
    </source>
</reference>
<dbReference type="SUPFAM" id="SSF51658">
    <property type="entry name" value="Xylose isomerase-like"/>
    <property type="match status" value="1"/>
</dbReference>
<dbReference type="Gene3D" id="3.20.20.150">
    <property type="entry name" value="Divalent-metal-dependent TIM barrel enzymes"/>
    <property type="match status" value="1"/>
</dbReference>
<proteinExistence type="predicted"/>
<dbReference type="RefSeq" id="WP_162643538.1">
    <property type="nucleotide sequence ID" value="NZ_CP048286.1"/>
</dbReference>
<evidence type="ECO:0000259" key="1">
    <source>
        <dbReference type="Pfam" id="PF01261"/>
    </source>
</evidence>
<dbReference type="AlphaFoldDB" id="A0A6C0P5B8"/>
<dbReference type="GO" id="GO:0016853">
    <property type="term" value="F:isomerase activity"/>
    <property type="evidence" value="ECO:0007669"/>
    <property type="project" value="UniProtKB-KW"/>
</dbReference>
<sequence>MISYGWCRGIEDAELLKRLGFDYIECAVVALNVENAAACREALPAYLDSPLPASAFNVFFPGDLKLIGPESDAERTRRYIHAAAEALHRIGARTVVLGSGRSRNIPEGWERARGEEQMLHTLEWIAEDFKGTGLTLALEPLNKKECNFINSVDDGVALAKQINHPAIRVLADFYHMDEENEALDTIARNRDWLAHIHLADTGRLSPGTGEYPYAEFVAQLKAAGYDGMISAECSVSEPERELEAGLTFMKRTFG</sequence>
<protein>
    <submittedName>
        <fullName evidence="2">Sugar phosphate isomerase/epimerase</fullName>
    </submittedName>
</protein>
<evidence type="ECO:0000313" key="3">
    <source>
        <dbReference type="Proteomes" id="UP000479114"/>
    </source>
</evidence>
<keyword evidence="3" id="KW-1185">Reference proteome</keyword>
<dbReference type="EMBL" id="CP048286">
    <property type="protein sequence ID" value="QHW33541.1"/>
    <property type="molecule type" value="Genomic_DNA"/>
</dbReference>
<evidence type="ECO:0000313" key="2">
    <source>
        <dbReference type="EMBL" id="QHW33541.1"/>
    </source>
</evidence>
<name>A0A6C0P5B8_9BACL</name>
<organism evidence="2 3">
    <name type="scientific">Paenibacillus rhizovicinus</name>
    <dbReference type="NCBI Taxonomy" id="2704463"/>
    <lineage>
        <taxon>Bacteria</taxon>
        <taxon>Bacillati</taxon>
        <taxon>Bacillota</taxon>
        <taxon>Bacilli</taxon>
        <taxon>Bacillales</taxon>
        <taxon>Paenibacillaceae</taxon>
        <taxon>Paenibacillus</taxon>
    </lineage>
</organism>
<dbReference type="PANTHER" id="PTHR12110">
    <property type="entry name" value="HYDROXYPYRUVATE ISOMERASE"/>
    <property type="match status" value="1"/>
</dbReference>
<feature type="domain" description="Xylose isomerase-like TIM barrel" evidence="1">
    <location>
        <begin position="14"/>
        <end position="251"/>
    </location>
</feature>
<dbReference type="KEGG" id="prz:GZH47_23925"/>
<dbReference type="PANTHER" id="PTHR12110:SF21">
    <property type="entry name" value="XYLOSE ISOMERASE-LIKE TIM BARREL DOMAIN-CONTAINING PROTEIN"/>
    <property type="match status" value="1"/>
</dbReference>
<accession>A0A6C0P5B8</accession>
<dbReference type="InterPro" id="IPR050312">
    <property type="entry name" value="IolE/XylAMocC-like"/>
</dbReference>
<dbReference type="Proteomes" id="UP000479114">
    <property type="component" value="Chromosome"/>
</dbReference>
<keyword evidence="2" id="KW-0413">Isomerase</keyword>
<dbReference type="InterPro" id="IPR036237">
    <property type="entry name" value="Xyl_isomerase-like_sf"/>
</dbReference>
<gene>
    <name evidence="2" type="ORF">GZH47_23925</name>
</gene>
<dbReference type="Pfam" id="PF01261">
    <property type="entry name" value="AP_endonuc_2"/>
    <property type="match status" value="1"/>
</dbReference>
<dbReference type="InterPro" id="IPR013022">
    <property type="entry name" value="Xyl_isomerase-like_TIM-brl"/>
</dbReference>